<dbReference type="InterPro" id="IPR029033">
    <property type="entry name" value="His_PPase_superfam"/>
</dbReference>
<evidence type="ECO:0000313" key="1">
    <source>
        <dbReference type="EMBL" id="QCX00241.1"/>
    </source>
</evidence>
<sequence length="185" mass="20650">MKTLQIVILSLFVLGFASCKDDKNNEIPVSNVAEAVSTFYLIRHAEKDRSDPQNSDPELNQAGLGRAMHWAEILNDVALDVVYSTDYQRTAMTASPISVKKDIDVQYYDPQNIDIEQFKADNLNKNVLVVGHSNTTPDFANRLLDDEVYGQMDDTDNGSLFIVTIINGMATSQRLEINCSCPSRD</sequence>
<dbReference type="InterPro" id="IPR013078">
    <property type="entry name" value="His_Pase_superF_clade-1"/>
</dbReference>
<gene>
    <name evidence="1" type="ORF">FGM00_09000</name>
</gene>
<dbReference type="SUPFAM" id="SSF53254">
    <property type="entry name" value="Phosphoglycerate mutase-like"/>
    <property type="match status" value="1"/>
</dbReference>
<evidence type="ECO:0000313" key="2">
    <source>
        <dbReference type="Proteomes" id="UP000310017"/>
    </source>
</evidence>
<dbReference type="OrthoDB" id="3296006at2"/>
<dbReference type="KEGG" id="asag:FGM00_09000"/>
<dbReference type="PROSITE" id="PS51257">
    <property type="entry name" value="PROKAR_LIPOPROTEIN"/>
    <property type="match status" value="1"/>
</dbReference>
<accession>A0A5B7STK0</accession>
<reference evidence="1 2" key="1">
    <citation type="submission" date="2019-05" db="EMBL/GenBank/DDBJ databases">
        <title>Genome sequencing of F202Z8.</title>
        <authorList>
            <person name="Kwon Y.M."/>
        </authorList>
    </citation>
    <scope>NUCLEOTIDE SEQUENCE [LARGE SCALE GENOMIC DNA]</scope>
    <source>
        <strain evidence="1 2">F202Z8</strain>
    </source>
</reference>
<protein>
    <submittedName>
        <fullName evidence="1">Histidine phosphatase family protein</fullName>
    </submittedName>
</protein>
<proteinExistence type="predicted"/>
<name>A0A5B7STK0_9FLAO</name>
<keyword evidence="2" id="KW-1185">Reference proteome</keyword>
<dbReference type="AlphaFoldDB" id="A0A5B7STK0"/>
<organism evidence="1 2">
    <name type="scientific">Aggregatimonas sangjinii</name>
    <dbReference type="NCBI Taxonomy" id="2583587"/>
    <lineage>
        <taxon>Bacteria</taxon>
        <taxon>Pseudomonadati</taxon>
        <taxon>Bacteroidota</taxon>
        <taxon>Flavobacteriia</taxon>
        <taxon>Flavobacteriales</taxon>
        <taxon>Flavobacteriaceae</taxon>
        <taxon>Aggregatimonas</taxon>
    </lineage>
</organism>
<dbReference type="Proteomes" id="UP000310017">
    <property type="component" value="Chromosome"/>
</dbReference>
<dbReference type="Pfam" id="PF00300">
    <property type="entry name" value="His_Phos_1"/>
    <property type="match status" value="1"/>
</dbReference>
<dbReference type="EMBL" id="CP040710">
    <property type="protein sequence ID" value="QCX00241.1"/>
    <property type="molecule type" value="Genomic_DNA"/>
</dbReference>
<dbReference type="Gene3D" id="3.40.50.1240">
    <property type="entry name" value="Phosphoglycerate mutase-like"/>
    <property type="match status" value="1"/>
</dbReference>
<dbReference type="RefSeq" id="WP_138852587.1">
    <property type="nucleotide sequence ID" value="NZ_CP040710.1"/>
</dbReference>
<dbReference type="CDD" id="cd07067">
    <property type="entry name" value="HP_PGM_like"/>
    <property type="match status" value="1"/>
</dbReference>